<keyword evidence="4" id="KW-1185">Reference proteome</keyword>
<dbReference type="SUPFAM" id="SSF53756">
    <property type="entry name" value="UDP-Glycosyltransferase/glycogen phosphorylase"/>
    <property type="match status" value="1"/>
</dbReference>
<dbReference type="RefSeq" id="WP_167999236.1">
    <property type="nucleotide sequence ID" value="NZ_JAATEO010000002.1"/>
</dbReference>
<accession>A0ABX0YZY7</accession>
<feature type="domain" description="Glycosyl transferase family 1" evidence="2">
    <location>
        <begin position="180"/>
        <end position="340"/>
    </location>
</feature>
<proteinExistence type="predicted"/>
<evidence type="ECO:0000259" key="2">
    <source>
        <dbReference type="Pfam" id="PF00534"/>
    </source>
</evidence>
<gene>
    <name evidence="3" type="ORF">HCJ94_02085</name>
</gene>
<dbReference type="PANTHER" id="PTHR12526:SF636">
    <property type="entry name" value="BLL3647 PROTEIN"/>
    <property type="match status" value="1"/>
</dbReference>
<dbReference type="Pfam" id="PF00534">
    <property type="entry name" value="Glycos_transf_1"/>
    <property type="match status" value="1"/>
</dbReference>
<protein>
    <submittedName>
        <fullName evidence="3">Glycosyltransferase family 4 protein</fullName>
    </submittedName>
</protein>
<name>A0ABX0YZY7_9ACTN</name>
<dbReference type="Gene3D" id="3.40.50.2000">
    <property type="entry name" value="Glycogen Phosphorylase B"/>
    <property type="match status" value="2"/>
</dbReference>
<dbReference type="Proteomes" id="UP000783871">
    <property type="component" value="Unassembled WGS sequence"/>
</dbReference>
<sequence length="371" mass="39895">MKILFVDHTGRPGGAELGLKRYFEQPSKYERELLLFQGGALDGWAEAAGVPVSVLGWNGHNRSVTLVLAMLRAWWVFLRSRSDVVIANSLNAAILTAFLPKRRRQFIYYLREDLSPEWLSGRKRSLVVRWILPRFDGFLANSQWTASTIPQQLSQKPMRVVYTMSGISDSSLAARRAARGGALRILSLSRLTHWKGVHVLLQALAVLRDRGLGGRVSVTVAGDDLFEDAGRYVAELRTLAAGLGNDVTFVGHVDDVDHLLASHDVLVSGSLNAEPFGQVVVQGMSAGLVVIATEMGGPQEVIDSGTTGILVPPGDPDALARAIESVLLDPSLSETIGNAAVPAGLRYADAPMAALLESSIHDLVDGSGSSV</sequence>
<dbReference type="EMBL" id="JAATEO010000002">
    <property type="protein sequence ID" value="NJP30808.1"/>
    <property type="molecule type" value="Genomic_DNA"/>
</dbReference>
<reference evidence="3 4" key="1">
    <citation type="submission" date="2020-03" db="EMBL/GenBank/DDBJ databases">
        <title>WGS of actinomycetes isolated from Thailand.</title>
        <authorList>
            <person name="Thawai C."/>
        </authorList>
    </citation>
    <scope>NUCLEOTIDE SEQUENCE [LARGE SCALE GENOMIC DNA]</scope>
    <source>
        <strain evidence="3 4">HSS6-12</strain>
    </source>
</reference>
<dbReference type="PANTHER" id="PTHR12526">
    <property type="entry name" value="GLYCOSYLTRANSFERASE"/>
    <property type="match status" value="1"/>
</dbReference>
<comment type="caution">
    <text evidence="3">The sequence shown here is derived from an EMBL/GenBank/DDBJ whole genome shotgun (WGS) entry which is preliminary data.</text>
</comment>
<dbReference type="InterPro" id="IPR001296">
    <property type="entry name" value="Glyco_trans_1"/>
</dbReference>
<organism evidence="3 4">
    <name type="scientific">Micromonospora thermarum</name>
    <dbReference type="NCBI Taxonomy" id="2720024"/>
    <lineage>
        <taxon>Bacteria</taxon>
        <taxon>Bacillati</taxon>
        <taxon>Actinomycetota</taxon>
        <taxon>Actinomycetes</taxon>
        <taxon>Micromonosporales</taxon>
        <taxon>Micromonosporaceae</taxon>
        <taxon>Micromonospora</taxon>
    </lineage>
</organism>
<evidence type="ECO:0000313" key="4">
    <source>
        <dbReference type="Proteomes" id="UP000783871"/>
    </source>
</evidence>
<keyword evidence="1" id="KW-0808">Transferase</keyword>
<evidence type="ECO:0000256" key="1">
    <source>
        <dbReference type="ARBA" id="ARBA00022679"/>
    </source>
</evidence>
<evidence type="ECO:0000313" key="3">
    <source>
        <dbReference type="EMBL" id="NJP30808.1"/>
    </source>
</evidence>
<dbReference type="CDD" id="cd03801">
    <property type="entry name" value="GT4_PimA-like"/>
    <property type="match status" value="1"/>
</dbReference>